<evidence type="ECO:0000313" key="2">
    <source>
        <dbReference type="Proteomes" id="UP000324222"/>
    </source>
</evidence>
<proteinExistence type="predicted"/>
<gene>
    <name evidence="1" type="ORF">E2C01_025937</name>
</gene>
<protein>
    <submittedName>
        <fullName evidence="1">Uncharacterized protein</fullName>
    </submittedName>
</protein>
<dbReference type="AlphaFoldDB" id="A0A5B7EHI2"/>
<dbReference type="Proteomes" id="UP000324222">
    <property type="component" value="Unassembled WGS sequence"/>
</dbReference>
<evidence type="ECO:0000313" key="1">
    <source>
        <dbReference type="EMBL" id="MPC32616.1"/>
    </source>
</evidence>
<dbReference type="EMBL" id="VSRR010002662">
    <property type="protein sequence ID" value="MPC32616.1"/>
    <property type="molecule type" value="Genomic_DNA"/>
</dbReference>
<sequence length="76" mass="8616">METCHGTEEVKLKNSQHHDIQETAFITSHPRCFVQCSQKVQVPSLRQALFTGVTFRSAVAACEKWLMLKIFISVGH</sequence>
<comment type="caution">
    <text evidence="1">The sequence shown here is derived from an EMBL/GenBank/DDBJ whole genome shotgun (WGS) entry which is preliminary data.</text>
</comment>
<organism evidence="1 2">
    <name type="scientific">Portunus trituberculatus</name>
    <name type="common">Swimming crab</name>
    <name type="synonym">Neptunus trituberculatus</name>
    <dbReference type="NCBI Taxonomy" id="210409"/>
    <lineage>
        <taxon>Eukaryota</taxon>
        <taxon>Metazoa</taxon>
        <taxon>Ecdysozoa</taxon>
        <taxon>Arthropoda</taxon>
        <taxon>Crustacea</taxon>
        <taxon>Multicrustacea</taxon>
        <taxon>Malacostraca</taxon>
        <taxon>Eumalacostraca</taxon>
        <taxon>Eucarida</taxon>
        <taxon>Decapoda</taxon>
        <taxon>Pleocyemata</taxon>
        <taxon>Brachyura</taxon>
        <taxon>Eubrachyura</taxon>
        <taxon>Portunoidea</taxon>
        <taxon>Portunidae</taxon>
        <taxon>Portuninae</taxon>
        <taxon>Portunus</taxon>
    </lineage>
</organism>
<reference evidence="1 2" key="1">
    <citation type="submission" date="2019-05" db="EMBL/GenBank/DDBJ databases">
        <title>Another draft genome of Portunus trituberculatus and its Hox gene families provides insights of decapod evolution.</title>
        <authorList>
            <person name="Jeong J.-H."/>
            <person name="Song I."/>
            <person name="Kim S."/>
            <person name="Choi T."/>
            <person name="Kim D."/>
            <person name="Ryu S."/>
            <person name="Kim W."/>
        </authorList>
    </citation>
    <scope>NUCLEOTIDE SEQUENCE [LARGE SCALE GENOMIC DNA]</scope>
    <source>
        <tissue evidence="1">Muscle</tissue>
    </source>
</reference>
<accession>A0A5B7EHI2</accession>
<name>A0A5B7EHI2_PORTR</name>
<keyword evidence="2" id="KW-1185">Reference proteome</keyword>